<protein>
    <submittedName>
        <fullName evidence="1">Uncharacterized protein</fullName>
    </submittedName>
</protein>
<dbReference type="EMBL" id="CP111012">
    <property type="protein sequence ID" value="WAQ93819.1"/>
    <property type="molecule type" value="Genomic_DNA"/>
</dbReference>
<sequence length="65" mass="8097">MSLNKLIFGSYKCHQDHEHRTEVDMKECNDMEQKRREMEYKLEAQKLEDQRKRDIKKRWKHCSSI</sequence>
<dbReference type="Proteomes" id="UP001164746">
    <property type="component" value="Chromosome 1"/>
</dbReference>
<accession>A0ABY7D7X5</accession>
<evidence type="ECO:0000313" key="2">
    <source>
        <dbReference type="EMBL" id="WAQ93819.1"/>
    </source>
</evidence>
<reference evidence="1" key="1">
    <citation type="submission" date="2022-11" db="EMBL/GenBank/DDBJ databases">
        <title>Centuries of genome instability and evolution in soft-shell clam transmissible cancer (bioRxiv).</title>
        <authorList>
            <person name="Hart S.F.M."/>
            <person name="Yonemitsu M.A."/>
            <person name="Giersch R.M."/>
            <person name="Beal B.F."/>
            <person name="Arriagada G."/>
            <person name="Davis B.W."/>
            <person name="Ostrander E.A."/>
            <person name="Goff S.P."/>
            <person name="Metzger M.J."/>
        </authorList>
    </citation>
    <scope>NUCLEOTIDE SEQUENCE</scope>
    <source>
        <strain evidence="1">MELC-2E11</strain>
        <tissue evidence="1">Siphon/mantle</tissue>
    </source>
</reference>
<evidence type="ECO:0000313" key="1">
    <source>
        <dbReference type="EMBL" id="WAQ93762.1"/>
    </source>
</evidence>
<gene>
    <name evidence="1" type="ORF">MAR_006233</name>
    <name evidence="2" type="ORF">MAR_006290</name>
</gene>
<proteinExistence type="predicted"/>
<evidence type="ECO:0000313" key="3">
    <source>
        <dbReference type="Proteomes" id="UP001164746"/>
    </source>
</evidence>
<dbReference type="EMBL" id="CP111012">
    <property type="protein sequence ID" value="WAQ93762.1"/>
    <property type="molecule type" value="Genomic_DNA"/>
</dbReference>
<keyword evidence="3" id="KW-1185">Reference proteome</keyword>
<organism evidence="1 3">
    <name type="scientific">Mya arenaria</name>
    <name type="common">Soft-shell clam</name>
    <dbReference type="NCBI Taxonomy" id="6604"/>
    <lineage>
        <taxon>Eukaryota</taxon>
        <taxon>Metazoa</taxon>
        <taxon>Spiralia</taxon>
        <taxon>Lophotrochozoa</taxon>
        <taxon>Mollusca</taxon>
        <taxon>Bivalvia</taxon>
        <taxon>Autobranchia</taxon>
        <taxon>Heteroconchia</taxon>
        <taxon>Euheterodonta</taxon>
        <taxon>Imparidentia</taxon>
        <taxon>Neoheterodontei</taxon>
        <taxon>Myida</taxon>
        <taxon>Myoidea</taxon>
        <taxon>Myidae</taxon>
        <taxon>Mya</taxon>
    </lineage>
</organism>
<name>A0ABY7D7X5_MYAAR</name>